<feature type="compositionally biased region" description="Basic and acidic residues" evidence="1">
    <location>
        <begin position="66"/>
        <end position="83"/>
    </location>
</feature>
<evidence type="ECO:0000256" key="1">
    <source>
        <dbReference type="SAM" id="MobiDB-lite"/>
    </source>
</evidence>
<organism evidence="2 3">
    <name type="scientific">Loxostege sticticalis</name>
    <name type="common">Beet webworm moth</name>
    <dbReference type="NCBI Taxonomy" id="481309"/>
    <lineage>
        <taxon>Eukaryota</taxon>
        <taxon>Metazoa</taxon>
        <taxon>Ecdysozoa</taxon>
        <taxon>Arthropoda</taxon>
        <taxon>Hexapoda</taxon>
        <taxon>Insecta</taxon>
        <taxon>Pterygota</taxon>
        <taxon>Neoptera</taxon>
        <taxon>Endopterygota</taxon>
        <taxon>Lepidoptera</taxon>
        <taxon>Glossata</taxon>
        <taxon>Ditrysia</taxon>
        <taxon>Pyraloidea</taxon>
        <taxon>Crambidae</taxon>
        <taxon>Pyraustinae</taxon>
        <taxon>Loxostege</taxon>
    </lineage>
</organism>
<proteinExistence type="predicted"/>
<gene>
    <name evidence="2" type="ORF">ABMA28_006140</name>
</gene>
<comment type="caution">
    <text evidence="2">The sequence shown here is derived from an EMBL/GenBank/DDBJ whole genome shotgun (WGS) entry which is preliminary data.</text>
</comment>
<dbReference type="Proteomes" id="UP001549921">
    <property type="component" value="Unassembled WGS sequence"/>
</dbReference>
<dbReference type="AlphaFoldDB" id="A0ABD0SK57"/>
<feature type="region of interest" description="Disordered" evidence="1">
    <location>
        <begin position="26"/>
        <end position="135"/>
    </location>
</feature>
<dbReference type="EMBL" id="JBEDNZ010000019">
    <property type="protein sequence ID" value="KAL0820218.1"/>
    <property type="molecule type" value="Genomic_DNA"/>
</dbReference>
<reference evidence="2 3" key="1">
    <citation type="submission" date="2024-06" db="EMBL/GenBank/DDBJ databases">
        <title>A chromosome-level genome assembly of beet webworm, Loxostege sticticalis.</title>
        <authorList>
            <person name="Zhang Y."/>
        </authorList>
    </citation>
    <scope>NUCLEOTIDE SEQUENCE [LARGE SCALE GENOMIC DNA]</scope>
    <source>
        <strain evidence="2">AQ028</strain>
        <tissue evidence="2">Male pupae</tissue>
    </source>
</reference>
<evidence type="ECO:0000313" key="3">
    <source>
        <dbReference type="Proteomes" id="UP001549921"/>
    </source>
</evidence>
<protein>
    <submittedName>
        <fullName evidence="2">Uncharacterized protein</fullName>
    </submittedName>
</protein>
<sequence length="223" mass="25797">MQGYPELAAYTFELFSYWSHKKYRPLTPPPFKLSKPPRQTEVQPPQETEAETTYDQTDDMLTILTNEDRPRAVEDYEADHSSSGEEDSDMGSVMEPPKYTAGDKVSSTKTEPPSETDPLPQIMQCKTEPEDSDTEMSMMIMSEDESIKSEPPEWKRDEDKLILEVLKMNLSPEERKDTNKSILEILEEKHVLEVMTESLVNKSIHDVKDRMMYLLNLLLLRET</sequence>
<accession>A0ABD0SK57</accession>
<evidence type="ECO:0000313" key="2">
    <source>
        <dbReference type="EMBL" id="KAL0820218.1"/>
    </source>
</evidence>
<feature type="compositionally biased region" description="Acidic residues" evidence="1">
    <location>
        <begin position="48"/>
        <end position="58"/>
    </location>
</feature>
<name>A0ABD0SK57_LOXSC</name>